<dbReference type="Pfam" id="PF01752">
    <property type="entry name" value="Peptidase_M9"/>
    <property type="match status" value="1"/>
</dbReference>
<evidence type="ECO:0000256" key="12">
    <source>
        <dbReference type="ARBA" id="ARBA00022837"/>
    </source>
</evidence>
<evidence type="ECO:0000313" key="20">
    <source>
        <dbReference type="Proteomes" id="UP000184526"/>
    </source>
</evidence>
<organism evidence="19 20">
    <name type="scientific">Clostridium collagenovorans DSM 3089</name>
    <dbReference type="NCBI Taxonomy" id="1121306"/>
    <lineage>
        <taxon>Bacteria</taxon>
        <taxon>Bacillati</taxon>
        <taxon>Bacillota</taxon>
        <taxon>Clostridia</taxon>
        <taxon>Eubacteriales</taxon>
        <taxon>Clostridiaceae</taxon>
        <taxon>Clostridium</taxon>
    </lineage>
</organism>
<dbReference type="Pfam" id="PF18911">
    <property type="entry name" value="PKD_4"/>
    <property type="match status" value="1"/>
</dbReference>
<dbReference type="Proteomes" id="UP000184526">
    <property type="component" value="Unassembled WGS sequence"/>
</dbReference>
<name>A0A1M5VS06_9CLOT</name>
<dbReference type="GO" id="GO:0006508">
    <property type="term" value="P:proteolysis"/>
    <property type="evidence" value="ECO:0007669"/>
    <property type="project" value="UniProtKB-KW"/>
</dbReference>
<evidence type="ECO:0000259" key="18">
    <source>
        <dbReference type="PROSITE" id="PS50093"/>
    </source>
</evidence>
<dbReference type="STRING" id="1121306.SAMN02745196_01305"/>
<dbReference type="EMBL" id="FQXP01000005">
    <property type="protein sequence ID" value="SHH77703.1"/>
    <property type="molecule type" value="Genomic_DNA"/>
</dbReference>
<dbReference type="AlphaFoldDB" id="A0A1M5VS06"/>
<dbReference type="Gene3D" id="1.10.390.20">
    <property type="match status" value="1"/>
</dbReference>
<keyword evidence="15" id="KW-0865">Zymogen</keyword>
<dbReference type="GO" id="GO:0005576">
    <property type="term" value="C:extracellular region"/>
    <property type="evidence" value="ECO:0007669"/>
    <property type="project" value="UniProtKB-SubCell"/>
</dbReference>
<dbReference type="InterPro" id="IPR022409">
    <property type="entry name" value="PKD/Chitinase_dom"/>
</dbReference>
<dbReference type="EC" id="3.4.24.3" evidence="5"/>
<keyword evidence="20" id="KW-1185">Reference proteome</keyword>
<evidence type="ECO:0000256" key="16">
    <source>
        <dbReference type="PIRSR" id="PIRSR602169-1"/>
    </source>
</evidence>
<accession>A0A1M5VS06</accession>
<reference evidence="19 20" key="1">
    <citation type="submission" date="2016-11" db="EMBL/GenBank/DDBJ databases">
        <authorList>
            <person name="Jaros S."/>
            <person name="Januszkiewicz K."/>
            <person name="Wedrychowicz H."/>
        </authorList>
    </citation>
    <scope>NUCLEOTIDE SEQUENCE [LARGE SCALE GENOMIC DNA]</scope>
    <source>
        <strain evidence="19 20">DSM 3089</strain>
    </source>
</reference>
<evidence type="ECO:0000256" key="14">
    <source>
        <dbReference type="ARBA" id="ARBA00023049"/>
    </source>
</evidence>
<keyword evidence="6" id="KW-0964">Secreted</keyword>
<feature type="active site" evidence="16">
    <location>
        <position position="530"/>
    </location>
</feature>
<evidence type="ECO:0000256" key="15">
    <source>
        <dbReference type="ARBA" id="ARBA00023145"/>
    </source>
</evidence>
<dbReference type="SUPFAM" id="SSF49299">
    <property type="entry name" value="PKD domain"/>
    <property type="match status" value="1"/>
</dbReference>
<dbReference type="PANTHER" id="PTHR13062">
    <property type="entry name" value="COLLAGENASE"/>
    <property type="match status" value="1"/>
</dbReference>
<dbReference type="Gene3D" id="2.60.40.10">
    <property type="entry name" value="Immunoglobulins"/>
    <property type="match status" value="1"/>
</dbReference>
<dbReference type="Gene3D" id="3.30.980.50">
    <property type="match status" value="1"/>
</dbReference>
<dbReference type="Gene3D" id="2.60.120.380">
    <property type="match status" value="2"/>
</dbReference>
<evidence type="ECO:0000256" key="11">
    <source>
        <dbReference type="ARBA" id="ARBA00022833"/>
    </source>
</evidence>
<evidence type="ECO:0000256" key="6">
    <source>
        <dbReference type="ARBA" id="ARBA00022525"/>
    </source>
</evidence>
<evidence type="ECO:0000256" key="8">
    <source>
        <dbReference type="ARBA" id="ARBA00022723"/>
    </source>
</evidence>
<keyword evidence="11" id="KW-0862">Zinc</keyword>
<dbReference type="GO" id="GO:0008270">
    <property type="term" value="F:zinc ion binding"/>
    <property type="evidence" value="ECO:0007669"/>
    <property type="project" value="InterPro"/>
</dbReference>
<comment type="cofactor">
    <cofactor evidence="2">
        <name>Ca(2+)</name>
        <dbReference type="ChEBI" id="CHEBI:29108"/>
    </cofactor>
</comment>
<evidence type="ECO:0000256" key="9">
    <source>
        <dbReference type="ARBA" id="ARBA00022729"/>
    </source>
</evidence>
<dbReference type="PRINTS" id="PR00931">
    <property type="entry name" value="MICOLLPTASE"/>
</dbReference>
<dbReference type="CDD" id="cd00146">
    <property type="entry name" value="PKD"/>
    <property type="match status" value="1"/>
</dbReference>
<evidence type="ECO:0000256" key="5">
    <source>
        <dbReference type="ARBA" id="ARBA00012653"/>
    </source>
</evidence>
<evidence type="ECO:0000256" key="3">
    <source>
        <dbReference type="ARBA" id="ARBA00001947"/>
    </source>
</evidence>
<dbReference type="PROSITE" id="PS50093">
    <property type="entry name" value="PKD"/>
    <property type="match status" value="1"/>
</dbReference>
<evidence type="ECO:0000313" key="19">
    <source>
        <dbReference type="EMBL" id="SHH77703.1"/>
    </source>
</evidence>
<dbReference type="InterPro" id="IPR000601">
    <property type="entry name" value="PKD_dom"/>
</dbReference>
<keyword evidence="8" id="KW-0479">Metal-binding</keyword>
<dbReference type="GO" id="GO:0004222">
    <property type="term" value="F:metalloendopeptidase activity"/>
    <property type="evidence" value="ECO:0007669"/>
    <property type="project" value="InterPro"/>
</dbReference>
<dbReference type="InterPro" id="IPR041379">
    <property type="entry name" value="ColG_subdomain"/>
</dbReference>
<evidence type="ECO:0000256" key="1">
    <source>
        <dbReference type="ARBA" id="ARBA00000424"/>
    </source>
</evidence>
<keyword evidence="13" id="KW-0843">Virulence</keyword>
<evidence type="ECO:0000256" key="4">
    <source>
        <dbReference type="ARBA" id="ARBA00004613"/>
    </source>
</evidence>
<sequence length="1171" mass="131413">MTSKGELLMKNVKKSSEKNIRRKPISKAVLCSICTAMLVSTCGSSVVLASQVKVPNGVVLRESSEKKKAPLGSLSDLADKEGVETVTEAGESVPELTTPEFLRVANVENYAEENVSTTYTMAQLSQMSYGQMVDTVCNLSDFRLITDLFKYNDGNQTFYADKYRVQALIDAIRSKAYTYTSTDNKGIPNLIEVLRAGYYLGFHNPSLSYLSTREEKSKAIPAIKALQANPNFRLGTAKNDEMVSAVGSLIWNSATDVEVINNCTSIVRDFVDNFDSYSLNNDKGTALYNILSGIEYDISSLKYEKDSDYSKSQWYGRIDNYIEQTIRVAKLGPSKLNSETAWMINNGIYMMGTLGKVHSNPKRCHEVLTECLSLYEYLGAQYFEVVNTLSYNYDSKDVNGNVLDKNKIIEDGKKKYLSKSYSFDNGTVLFQTGDKVSEEKVQRLYWALKEVKSQLFRVIGSDTPLEKGNPDDILRVVIYNSPKEYKLNNVFNKLSVDNGGLYIEGDGTFYTYERTTEDSYLTLEELFRHELTHYIQGRYMVPGMWGSGDLYDKGRLNWYEEGGAELFAGSTRYEGVKVRQTMIGTLMVDPASRWSLSKTLNATYDSGWDMYNYAWAFHNYLYENRKDLYDELINAIMKNDVAAYDALREKWSNDSALNNEYQRHIQKLVDNYKSYNVPLVSDDYLAKIGERDLNGIVEELNSVAKLKDGVTTTQKSHFDNAFTFRGTYTGGKSQGKLADKESMDKIVNDNLKTLDTHSWNGFKTVTAYYVNHRVDNNGNFVFDVVYTGELPKNIVVEQPEPPVAKIVVPESSEVNTAIQFKGDTSTDDKGVVSYEWNFGDNTTSKEMNPIHTYSKPGKYTVSLTVKDNEGLENSVTQVVTVTQDAVNGITYEVEPNNSYADATGPIFAGTQVSGAFDETGEMDYYYFEVKEEGPVEIKVTTTGMTPDAMNWSVYSADDLKNMYAWKQDVQGNAAVGEFEATPGKYYLVNYNWDKTGTYKIDIKGNVGGAGSGTVTPSNPGIIAESEPNNSESEANGPVKLGVDIRGALNVNSGDYTDKFYFNVNERTTFNFSTQGTSSEYTWNIKDENDRNVAYPQGGATDEFTLEAGKYYVTIYTWGYNNIDYNFRINKSNSGAQGSMGYVGLNAIENEKDKSVSRSEGNMISWFKNLFR</sequence>
<dbReference type="InterPro" id="IPR002169">
    <property type="entry name" value="Peptidase_M9A/M9B"/>
</dbReference>
<dbReference type="InterPro" id="IPR035986">
    <property type="entry name" value="PKD_dom_sf"/>
</dbReference>
<keyword evidence="10" id="KW-0378">Hydrolase</keyword>
<evidence type="ECO:0000256" key="13">
    <source>
        <dbReference type="ARBA" id="ARBA00023026"/>
    </source>
</evidence>
<dbReference type="PANTHER" id="PTHR13062:SF9">
    <property type="entry name" value="MICROBIAL COLLAGENASE"/>
    <property type="match status" value="1"/>
</dbReference>
<evidence type="ECO:0000256" key="17">
    <source>
        <dbReference type="SAM" id="MobiDB-lite"/>
    </source>
</evidence>
<comment type="cofactor">
    <cofactor evidence="3">
        <name>Zn(2+)</name>
        <dbReference type="ChEBI" id="CHEBI:29105"/>
    </cofactor>
</comment>
<gene>
    <name evidence="19" type="ORF">SAMN02745196_01305</name>
</gene>
<dbReference type="SMART" id="SM00089">
    <property type="entry name" value="PKD"/>
    <property type="match status" value="1"/>
</dbReference>
<keyword evidence="12" id="KW-0106">Calcium</keyword>
<evidence type="ECO:0000256" key="2">
    <source>
        <dbReference type="ARBA" id="ARBA00001913"/>
    </source>
</evidence>
<dbReference type="InterPro" id="IPR013783">
    <property type="entry name" value="Ig-like_fold"/>
</dbReference>
<dbReference type="Pfam" id="PF18496">
    <property type="entry name" value="ColG_sub"/>
    <property type="match status" value="1"/>
</dbReference>
<comment type="catalytic activity">
    <reaction evidence="1">
        <text>Digestion of native collagen in the triple helical region at Xaa-|-Gly bonds. With synthetic peptides, a preference is shown for Gly at P3 and P1', Pro and Ala at P2 and P2', and hydroxyproline, Ala or Arg at P3'.</text>
        <dbReference type="EC" id="3.4.24.3"/>
    </reaction>
</comment>
<keyword evidence="7" id="KW-0645">Protease</keyword>
<proteinExistence type="predicted"/>
<evidence type="ECO:0000256" key="7">
    <source>
        <dbReference type="ARBA" id="ARBA00022670"/>
    </source>
</evidence>
<feature type="compositionally biased region" description="Low complexity" evidence="17">
    <location>
        <begin position="1023"/>
        <end position="1035"/>
    </location>
</feature>
<protein>
    <recommendedName>
        <fullName evidence="5">microbial collagenase</fullName>
        <ecNumber evidence="5">3.4.24.3</ecNumber>
    </recommendedName>
</protein>
<dbReference type="SUPFAM" id="SSF89260">
    <property type="entry name" value="Collagen-binding domain"/>
    <property type="match status" value="2"/>
</dbReference>
<keyword evidence="14" id="KW-0482">Metalloprotease</keyword>
<feature type="region of interest" description="Disordered" evidence="17">
    <location>
        <begin position="1009"/>
        <end position="1036"/>
    </location>
</feature>
<evidence type="ECO:0000256" key="10">
    <source>
        <dbReference type="ARBA" id="ARBA00022801"/>
    </source>
</evidence>
<comment type="subcellular location">
    <subcellularLocation>
        <location evidence="4">Secreted</location>
    </subcellularLocation>
</comment>
<dbReference type="Gene3D" id="3.40.30.160">
    <property type="entry name" value="Collagenase ColT, N-terminal domain"/>
    <property type="match status" value="1"/>
</dbReference>
<feature type="domain" description="PKD" evidence="18">
    <location>
        <begin position="801"/>
        <end position="882"/>
    </location>
</feature>
<dbReference type="Pfam" id="PF08453">
    <property type="entry name" value="Peptidase_M9_N"/>
    <property type="match status" value="1"/>
</dbReference>
<keyword evidence="9" id="KW-0732">Signal</keyword>
<dbReference type="InterPro" id="IPR013661">
    <property type="entry name" value="Peptidase_M9_N_dom"/>
</dbReference>